<proteinExistence type="predicted"/>
<dbReference type="Proteomes" id="UP000295060">
    <property type="component" value="Unassembled WGS sequence"/>
</dbReference>
<keyword evidence="2" id="KW-1185">Reference proteome</keyword>
<comment type="caution">
    <text evidence="1">The sequence shown here is derived from an EMBL/GenBank/DDBJ whole genome shotgun (WGS) entry which is preliminary data.</text>
</comment>
<protein>
    <submittedName>
        <fullName evidence="1">Uncharacterized protein</fullName>
    </submittedName>
</protein>
<dbReference type="EMBL" id="SODU01000003">
    <property type="protein sequence ID" value="TDW87277.1"/>
    <property type="molecule type" value="Genomic_DNA"/>
</dbReference>
<evidence type="ECO:0000313" key="1">
    <source>
        <dbReference type="EMBL" id="TDW87277.1"/>
    </source>
</evidence>
<evidence type="ECO:0000313" key="2">
    <source>
        <dbReference type="Proteomes" id="UP000295060"/>
    </source>
</evidence>
<name>A0ABY2F9L6_9ACTN</name>
<gene>
    <name evidence="1" type="ORF">EV137_5350</name>
</gene>
<organism evidence="1 2">
    <name type="scientific">Kribbella pratensis</name>
    <dbReference type="NCBI Taxonomy" id="2512112"/>
    <lineage>
        <taxon>Bacteria</taxon>
        <taxon>Bacillati</taxon>
        <taxon>Actinomycetota</taxon>
        <taxon>Actinomycetes</taxon>
        <taxon>Propionibacteriales</taxon>
        <taxon>Kribbellaceae</taxon>
        <taxon>Kribbella</taxon>
    </lineage>
</organism>
<reference evidence="1 2" key="1">
    <citation type="submission" date="2019-03" db="EMBL/GenBank/DDBJ databases">
        <title>Genomic Encyclopedia of Type Strains, Phase III (KMG-III): the genomes of soil and plant-associated and newly described type strains.</title>
        <authorList>
            <person name="Whitman W."/>
        </authorList>
    </citation>
    <scope>NUCLEOTIDE SEQUENCE [LARGE SCALE GENOMIC DNA]</scope>
    <source>
        <strain evidence="1 2">VKMAc-2574</strain>
    </source>
</reference>
<dbReference type="RefSeq" id="WP_134131205.1">
    <property type="nucleotide sequence ID" value="NZ_SODU01000003.1"/>
</dbReference>
<accession>A0ABY2F9L6</accession>
<sequence>MATQWPVAIVEVDDLPEPADGALEVRCLRPDVAAYVNGPYPDPVVTLYVRTGIPYERLIEWVEMRLSTIGQGPGADDWNFHEEGDYLVADKLCGWVEMPEF</sequence>